<dbReference type="EMBL" id="JAACJM010000023">
    <property type="protein sequence ID" value="KAF5366457.1"/>
    <property type="molecule type" value="Genomic_DNA"/>
</dbReference>
<name>A0A8H5LR39_9AGAR</name>
<proteinExistence type="predicted"/>
<protein>
    <submittedName>
        <fullName evidence="2">Uncharacterized protein</fullName>
    </submittedName>
</protein>
<accession>A0A8H5LR39</accession>
<sequence length="129" mass="14370">MHVILPSTQANFTAVKTIISSILSDAPNTFIIPEHEESVREIMVEIASYVRHLEKELVRARRQESLVQSSPIVEGNLPSRTGPSPFTEDDGSDCSEGELLSEELTKCSRIVKVRPCLRQEVRVLDVIAV</sequence>
<evidence type="ECO:0000313" key="3">
    <source>
        <dbReference type="Proteomes" id="UP000559256"/>
    </source>
</evidence>
<evidence type="ECO:0000313" key="2">
    <source>
        <dbReference type="EMBL" id="KAF5366457.1"/>
    </source>
</evidence>
<comment type="caution">
    <text evidence="2">The sequence shown here is derived from an EMBL/GenBank/DDBJ whole genome shotgun (WGS) entry which is preliminary data.</text>
</comment>
<keyword evidence="3" id="KW-1185">Reference proteome</keyword>
<gene>
    <name evidence="2" type="ORF">D9758_009807</name>
</gene>
<dbReference type="AlphaFoldDB" id="A0A8H5LR39"/>
<feature type="region of interest" description="Disordered" evidence="1">
    <location>
        <begin position="71"/>
        <end position="95"/>
    </location>
</feature>
<organism evidence="2 3">
    <name type="scientific">Tetrapyrgos nigripes</name>
    <dbReference type="NCBI Taxonomy" id="182062"/>
    <lineage>
        <taxon>Eukaryota</taxon>
        <taxon>Fungi</taxon>
        <taxon>Dikarya</taxon>
        <taxon>Basidiomycota</taxon>
        <taxon>Agaricomycotina</taxon>
        <taxon>Agaricomycetes</taxon>
        <taxon>Agaricomycetidae</taxon>
        <taxon>Agaricales</taxon>
        <taxon>Marasmiineae</taxon>
        <taxon>Marasmiaceae</taxon>
        <taxon>Tetrapyrgos</taxon>
    </lineage>
</organism>
<reference evidence="2 3" key="1">
    <citation type="journal article" date="2020" name="ISME J.">
        <title>Uncovering the hidden diversity of litter-decomposition mechanisms in mushroom-forming fungi.</title>
        <authorList>
            <person name="Floudas D."/>
            <person name="Bentzer J."/>
            <person name="Ahren D."/>
            <person name="Johansson T."/>
            <person name="Persson P."/>
            <person name="Tunlid A."/>
        </authorList>
    </citation>
    <scope>NUCLEOTIDE SEQUENCE [LARGE SCALE GENOMIC DNA]</scope>
    <source>
        <strain evidence="2 3">CBS 291.85</strain>
    </source>
</reference>
<dbReference type="Proteomes" id="UP000559256">
    <property type="component" value="Unassembled WGS sequence"/>
</dbReference>
<evidence type="ECO:0000256" key="1">
    <source>
        <dbReference type="SAM" id="MobiDB-lite"/>
    </source>
</evidence>